<protein>
    <submittedName>
        <fullName evidence="1">Uncharacterized protein</fullName>
    </submittedName>
</protein>
<reference evidence="1 2" key="1">
    <citation type="submission" date="2010-12" db="EMBL/GenBank/DDBJ databases">
        <title>The Genome Sequence of Clostridium symbiosum strain WAL-14163.</title>
        <authorList>
            <person name="Earl A."/>
            <person name="Ward D."/>
            <person name="Feldgarden M."/>
            <person name="Gevers D."/>
            <person name="Finegold S.M."/>
            <person name="Summanen P.H."/>
            <person name="Molitoris D.R."/>
            <person name="Vaisanen M.L."/>
            <person name="Daigneault M."/>
            <person name="Young S.K."/>
            <person name="Zeng Q."/>
            <person name="Gargeya S."/>
            <person name="Fitzgerald M."/>
            <person name="Haas B."/>
            <person name="Abouelleil A."/>
            <person name="Alvarado L."/>
            <person name="Arachchi H.M."/>
            <person name="Berlin A."/>
            <person name="Brown A."/>
            <person name="Chapman S.B."/>
            <person name="Chen Z."/>
            <person name="Dunbar C."/>
            <person name="Freedman E."/>
            <person name="Gearin G."/>
            <person name="Gellesch M."/>
            <person name="Goldberg J."/>
            <person name="Griggs A."/>
            <person name="Gujja S."/>
            <person name="Heilman E."/>
            <person name="Heiman D."/>
            <person name="Howarth C."/>
            <person name="Larson L."/>
            <person name="Lui A."/>
            <person name="MacDonald P.J.P."/>
            <person name="Mehta T."/>
            <person name="Montmayeur A."/>
            <person name="Murphy C."/>
            <person name="Neiman D."/>
            <person name="Pearson M."/>
            <person name="Priest M."/>
            <person name="Roberts A."/>
            <person name="Saif S."/>
            <person name="Shea T."/>
            <person name="Shenoy N."/>
            <person name="Sisk P."/>
            <person name="Stolte C."/>
            <person name="Sykes S."/>
            <person name="White J."/>
            <person name="Yandava C."/>
            <person name="Nusbaum C."/>
            <person name="Birren B."/>
        </authorList>
    </citation>
    <scope>NUCLEOTIDE SEQUENCE [LARGE SCALE GENOMIC DNA]</scope>
    <source>
        <strain evidence="1 2">WAL-14163</strain>
    </source>
</reference>
<dbReference type="AlphaFoldDB" id="E7GPN6"/>
<sequence>MCLYQRESGVMRDLKESWIEGGTSVVRYHYRWIGTAKLKEEDPDYNYISEWPDRERDLYVISNEKELLALDYSTVTERDVIEPAVKAMAD</sequence>
<comment type="caution">
    <text evidence="1">The sequence shown here is derived from an EMBL/GenBank/DDBJ whole genome shotgun (WGS) entry which is preliminary data.</text>
</comment>
<proteinExistence type="predicted"/>
<dbReference type="STRING" id="1512.GCA_900049235_03111"/>
<evidence type="ECO:0000313" key="2">
    <source>
        <dbReference type="Proteomes" id="UP000002970"/>
    </source>
</evidence>
<keyword evidence="2" id="KW-1185">Reference proteome</keyword>
<dbReference type="Proteomes" id="UP000002970">
    <property type="component" value="Unassembled WGS sequence"/>
</dbReference>
<evidence type="ECO:0000313" key="1">
    <source>
        <dbReference type="EMBL" id="EGA93146.1"/>
    </source>
</evidence>
<dbReference type="HOGENOM" id="CLU_2435735_0_0_9"/>
<gene>
    <name evidence="1" type="ORF">HMPREF9474_02881</name>
</gene>
<accession>E7GPN6</accession>
<organism evidence="1 2">
    <name type="scientific">Clostridium symbiosum (strain WAL-14163)</name>
    <dbReference type="NCBI Taxonomy" id="742740"/>
    <lineage>
        <taxon>Bacteria</taxon>
        <taxon>Bacillati</taxon>
        <taxon>Bacillota</taxon>
        <taxon>Clostridia</taxon>
        <taxon>Lachnospirales</taxon>
        <taxon>Lachnospiraceae</taxon>
        <taxon>Otoolea</taxon>
    </lineage>
</organism>
<name>E7GPN6_CLOS6</name>
<dbReference type="EMBL" id="ADLQ01000067">
    <property type="protein sequence ID" value="EGA93146.1"/>
    <property type="molecule type" value="Genomic_DNA"/>
</dbReference>